<evidence type="ECO:0000313" key="1">
    <source>
        <dbReference type="EMBL" id="AKQ65891.1"/>
    </source>
</evidence>
<dbReference type="RefSeq" id="WP_002636550.1">
    <property type="nucleotide sequence ID" value="NZ_CP012109.1"/>
</dbReference>
<dbReference type="AlphaFoldDB" id="A0A0H4WQW2"/>
<evidence type="ECO:0000313" key="2">
    <source>
        <dbReference type="Proteomes" id="UP000009026"/>
    </source>
</evidence>
<dbReference type="PATRIC" id="fig|1297742.4.peg.2830"/>
<proteinExistence type="predicted"/>
<accession>A0A0H4WQW2</accession>
<organism evidence="1 2">
    <name type="scientific">Pseudomyxococcus hansupus</name>
    <dbReference type="NCBI Taxonomy" id="1297742"/>
    <lineage>
        <taxon>Bacteria</taxon>
        <taxon>Pseudomonadati</taxon>
        <taxon>Myxococcota</taxon>
        <taxon>Myxococcia</taxon>
        <taxon>Myxococcales</taxon>
        <taxon>Cystobacterineae</taxon>
        <taxon>Myxococcaceae</taxon>
        <taxon>Pseudomyxococcus</taxon>
    </lineage>
</organism>
<gene>
    <name evidence="1" type="ORF">A176_002803</name>
</gene>
<dbReference type="Proteomes" id="UP000009026">
    <property type="component" value="Chromosome"/>
</dbReference>
<reference evidence="1 2" key="1">
    <citation type="journal article" date="2016" name="PLoS ONE">
        <title>Complete Genome Sequence and Comparative Genomics of a Novel Myxobacterium Myxococcus hansupus.</title>
        <authorList>
            <person name="Sharma G."/>
            <person name="Narwani T."/>
            <person name="Subramanian S."/>
        </authorList>
    </citation>
    <scope>NUCLEOTIDE SEQUENCE [LARGE SCALE GENOMIC DNA]</scope>
    <source>
        <strain evidence="2">mixupus</strain>
    </source>
</reference>
<keyword evidence="2" id="KW-1185">Reference proteome</keyword>
<dbReference type="EMBL" id="CP012109">
    <property type="protein sequence ID" value="AKQ65891.1"/>
    <property type="molecule type" value="Genomic_DNA"/>
</dbReference>
<dbReference type="OrthoDB" id="5382704at2"/>
<dbReference type="KEGG" id="mym:A176_002803"/>
<name>A0A0H4WQW2_9BACT</name>
<protein>
    <submittedName>
        <fullName evidence="1">Uncharacterized protein</fullName>
    </submittedName>
</protein>
<sequence length="161" mass="16193">MTSGRFTRFFAGLLTIAAWGCGGAEAPCTECPAVEGRYRIQFNGGAGVPPECSLLSVALPAGEVLEISRTGDQLTGRLAGVPLSGNIGSYSAFTLMGSTNNAGAPGGARTDTLNLNGSYLAPAAEGGTASISGVFTGTYVRASDTGGQRCTVSSPFSATRD</sequence>